<dbReference type="InterPro" id="IPR036259">
    <property type="entry name" value="MFS_trans_sf"/>
</dbReference>
<dbReference type="EMBL" id="JAULSR010000002">
    <property type="protein sequence ID" value="KAK0628355.1"/>
    <property type="molecule type" value="Genomic_DNA"/>
</dbReference>
<evidence type="ECO:0000313" key="2">
    <source>
        <dbReference type="EMBL" id="KAK0628355.1"/>
    </source>
</evidence>
<dbReference type="SUPFAM" id="SSF103473">
    <property type="entry name" value="MFS general substrate transporter"/>
    <property type="match status" value="1"/>
</dbReference>
<organism evidence="2 3">
    <name type="scientific">Bombardia bombarda</name>
    <dbReference type="NCBI Taxonomy" id="252184"/>
    <lineage>
        <taxon>Eukaryota</taxon>
        <taxon>Fungi</taxon>
        <taxon>Dikarya</taxon>
        <taxon>Ascomycota</taxon>
        <taxon>Pezizomycotina</taxon>
        <taxon>Sordariomycetes</taxon>
        <taxon>Sordariomycetidae</taxon>
        <taxon>Sordariales</taxon>
        <taxon>Lasiosphaeriaceae</taxon>
        <taxon>Bombardia</taxon>
    </lineage>
</organism>
<accession>A0AA40C806</accession>
<feature type="transmembrane region" description="Helical" evidence="1">
    <location>
        <begin position="94"/>
        <end position="113"/>
    </location>
</feature>
<keyword evidence="3" id="KW-1185">Reference proteome</keyword>
<keyword evidence="1" id="KW-1133">Transmembrane helix</keyword>
<gene>
    <name evidence="2" type="ORF">B0T17DRAFT_614287</name>
</gene>
<keyword evidence="1" id="KW-0812">Transmembrane</keyword>
<dbReference type="Proteomes" id="UP001174934">
    <property type="component" value="Unassembled WGS sequence"/>
</dbReference>
<dbReference type="Gene3D" id="1.20.1250.20">
    <property type="entry name" value="MFS general substrate transporter like domains"/>
    <property type="match status" value="1"/>
</dbReference>
<comment type="caution">
    <text evidence="2">The sequence shown here is derived from an EMBL/GenBank/DDBJ whole genome shotgun (WGS) entry which is preliminary data.</text>
</comment>
<protein>
    <recommendedName>
        <fullName evidence="4">Major facilitator superfamily (MFS) profile domain-containing protein</fullName>
    </recommendedName>
</protein>
<sequence length="147" mass="15597">MALYEIKSNETAKAIETEKQSPAGVLALSLHNLSNGSDDDEPLVSLVGAGAQGQTIAAHFHSSGSAVWFQSPITITTVVLGPIVVQADYWGRKWFLVILTLFGAVGSLIVAQAESINTAIAGFSVIRIAFSVQPLLHVVTSEVLPRR</sequence>
<dbReference type="AlphaFoldDB" id="A0AA40C806"/>
<proteinExistence type="predicted"/>
<keyword evidence="1" id="KW-0472">Membrane</keyword>
<evidence type="ECO:0000256" key="1">
    <source>
        <dbReference type="SAM" id="Phobius"/>
    </source>
</evidence>
<name>A0AA40C806_9PEZI</name>
<evidence type="ECO:0000313" key="3">
    <source>
        <dbReference type="Proteomes" id="UP001174934"/>
    </source>
</evidence>
<reference evidence="2" key="1">
    <citation type="submission" date="2023-06" db="EMBL/GenBank/DDBJ databases">
        <title>Genome-scale phylogeny and comparative genomics of the fungal order Sordariales.</title>
        <authorList>
            <consortium name="Lawrence Berkeley National Laboratory"/>
            <person name="Hensen N."/>
            <person name="Bonometti L."/>
            <person name="Westerberg I."/>
            <person name="Brannstrom I.O."/>
            <person name="Guillou S."/>
            <person name="Cros-Aarteil S."/>
            <person name="Calhoun S."/>
            <person name="Haridas S."/>
            <person name="Kuo A."/>
            <person name="Mondo S."/>
            <person name="Pangilinan J."/>
            <person name="Riley R."/>
            <person name="LaButti K."/>
            <person name="Andreopoulos B."/>
            <person name="Lipzen A."/>
            <person name="Chen C."/>
            <person name="Yanf M."/>
            <person name="Daum C."/>
            <person name="Ng V."/>
            <person name="Clum A."/>
            <person name="Steindorff A."/>
            <person name="Ohm R."/>
            <person name="Martin F."/>
            <person name="Silar P."/>
            <person name="Natvig D."/>
            <person name="Lalanne C."/>
            <person name="Gautier V."/>
            <person name="Ament-velasquez S.L."/>
            <person name="Kruys A."/>
            <person name="Hutchinson M.I."/>
            <person name="Powell A.J."/>
            <person name="Barry K."/>
            <person name="Miller A.N."/>
            <person name="Grigoriev I.V."/>
            <person name="Debuchy R."/>
            <person name="Gladieux P."/>
            <person name="Thoren M.H."/>
            <person name="Johannesson H."/>
        </authorList>
    </citation>
    <scope>NUCLEOTIDE SEQUENCE</scope>
    <source>
        <strain evidence="2">SMH3391-2</strain>
    </source>
</reference>
<evidence type="ECO:0008006" key="4">
    <source>
        <dbReference type="Google" id="ProtNLM"/>
    </source>
</evidence>